<organism evidence="3 4">
    <name type="scientific">Mucilaginibacter pineti</name>
    <dbReference type="NCBI Taxonomy" id="1391627"/>
    <lineage>
        <taxon>Bacteria</taxon>
        <taxon>Pseudomonadati</taxon>
        <taxon>Bacteroidota</taxon>
        <taxon>Sphingobacteriia</taxon>
        <taxon>Sphingobacteriales</taxon>
        <taxon>Sphingobacteriaceae</taxon>
        <taxon>Mucilaginibacter</taxon>
    </lineage>
</organism>
<name>A0A1G7C793_9SPHI</name>
<evidence type="ECO:0000313" key="3">
    <source>
        <dbReference type="EMBL" id="SDE34546.1"/>
    </source>
</evidence>
<feature type="domain" description="Alginate export" evidence="2">
    <location>
        <begin position="30"/>
        <end position="175"/>
    </location>
</feature>
<feature type="chain" id="PRO_5011706780" evidence="1">
    <location>
        <begin position="29"/>
        <end position="513"/>
    </location>
</feature>
<gene>
    <name evidence="3" type="ORF">SAMN05216464_105294</name>
</gene>
<evidence type="ECO:0000259" key="2">
    <source>
        <dbReference type="Pfam" id="PF13372"/>
    </source>
</evidence>
<keyword evidence="1" id="KW-0732">Signal</keyword>
<dbReference type="AlphaFoldDB" id="A0A1G7C793"/>
<dbReference type="Pfam" id="PF13372">
    <property type="entry name" value="Alginate_exp"/>
    <property type="match status" value="1"/>
</dbReference>
<feature type="signal peptide" evidence="1">
    <location>
        <begin position="1"/>
        <end position="28"/>
    </location>
</feature>
<dbReference type="EMBL" id="FNAI01000005">
    <property type="protein sequence ID" value="SDE34546.1"/>
    <property type="molecule type" value="Genomic_DNA"/>
</dbReference>
<keyword evidence="4" id="KW-1185">Reference proteome</keyword>
<evidence type="ECO:0000256" key="1">
    <source>
        <dbReference type="SAM" id="SignalP"/>
    </source>
</evidence>
<sequence length="513" mass="57154">MYKNVCNQYTLGKILLIISCFVSYNASAQLTLSGQLKTRGELRDGYGTLEPIGNKNAAFISQRTRLTFNYKSSRLIFQTTMQDVRLWGQDASTITVNDGSRLSLHEAWAELILSNKKDTAFKISPLDYFAIKIGRQELSYDDERLLGATDWIQQGRRHDAIVFKMIEHGWQADLGAAFNQRSDAVNYNGTYYTPANVPATVKDSKGNLVNTPAGFIPLINAAGISSKTGNPAFLNPPGTNGLNQNYKALEYLYVAKKISKTKVSGLFLTDQFGKYKLDSVKNISGTDEGYVYGRHYNQTGVNTRYTTGLLINPVFGGKDQWALTGGFYYQGGHDKDGLELSAYTYTASLLYKGANLSYIAGWDYLSGNDALSTSKTNHRFDPLYGTPHKFWGYMDYFYASSGSPTGGLSNPYFKIKYISDNKRFNAELDNHYFLLAQDQKGTDGKAIGKYLGTEFDATAGYKLNKFTNVDLGLSYMAATRSMEYAKALTPGTSKLNPVWAYLQINIKPEFLNK</sequence>
<dbReference type="RefSeq" id="WP_091149858.1">
    <property type="nucleotide sequence ID" value="NZ_FNAI01000005.1"/>
</dbReference>
<evidence type="ECO:0000313" key="4">
    <source>
        <dbReference type="Proteomes" id="UP000199072"/>
    </source>
</evidence>
<proteinExistence type="predicted"/>
<protein>
    <submittedName>
        <fullName evidence="3">Alginate export</fullName>
    </submittedName>
</protein>
<accession>A0A1G7C793</accession>
<dbReference type="InterPro" id="IPR025388">
    <property type="entry name" value="Alginate_export_dom"/>
</dbReference>
<dbReference type="Proteomes" id="UP000199072">
    <property type="component" value="Unassembled WGS sequence"/>
</dbReference>
<reference evidence="3 4" key="1">
    <citation type="submission" date="2016-10" db="EMBL/GenBank/DDBJ databases">
        <authorList>
            <person name="de Groot N.N."/>
        </authorList>
    </citation>
    <scope>NUCLEOTIDE SEQUENCE [LARGE SCALE GENOMIC DNA]</scope>
    <source>
        <strain evidence="3 4">47C3B</strain>
    </source>
</reference>
<dbReference type="OrthoDB" id="1070463at2"/>
<dbReference type="STRING" id="1391627.SAMN05216464_105294"/>